<protein>
    <submittedName>
        <fullName evidence="1">Secreted protein</fullName>
    </submittedName>
</protein>
<evidence type="ECO:0000313" key="2">
    <source>
        <dbReference type="Proteomes" id="UP000038487"/>
    </source>
</evidence>
<sequence>MGLGPARCDSGVADIYRIPPNQAACGDNGRVMRQIAFGVTALALVVVGPSSGYARADPQACVPGDVARPQGELFASNNTATITDPADARLQDPLDDFSVQVSAMTVQNLALPVRSTRVDGVYWSQDNDRMTYERSRAFELACVDGDDLYSIGEQVGRRFGQESVLTFEYLPAGDARVNAVAVEVPGVDRVRFHDVLLTDPAARAALSGGSVTEDGWLILIADVKDIGIARRLVDAAGGRWQDVAIQYGKREFVETAP</sequence>
<name>A0AB33TBD2_9MYCO</name>
<dbReference type="Proteomes" id="UP000038487">
    <property type="component" value="Unassembled WGS sequence"/>
</dbReference>
<dbReference type="AlphaFoldDB" id="A0AB33TBD2"/>
<gene>
    <name evidence="1" type="ORF">ERS075527_04817</name>
</gene>
<reference evidence="1 2" key="1">
    <citation type="submission" date="2015-03" db="EMBL/GenBank/DDBJ databases">
        <authorList>
            <consortium name="Pathogen Informatics"/>
            <person name="Murphy D."/>
        </authorList>
    </citation>
    <scope>NUCLEOTIDE SEQUENCE [LARGE SCALE GENOMIC DNA]</scope>
    <source>
        <strain evidence="1 2">PAP036</strain>
    </source>
</reference>
<proteinExistence type="predicted"/>
<evidence type="ECO:0000313" key="1">
    <source>
        <dbReference type="EMBL" id="CPT63952.1"/>
    </source>
</evidence>
<accession>A0AB33TBD2</accession>
<dbReference type="EMBL" id="CSUW01000014">
    <property type="protein sequence ID" value="CPT63952.1"/>
    <property type="molecule type" value="Genomic_DNA"/>
</dbReference>
<organism evidence="1 2">
    <name type="scientific">Mycobacteroides abscessus</name>
    <dbReference type="NCBI Taxonomy" id="36809"/>
    <lineage>
        <taxon>Bacteria</taxon>
        <taxon>Bacillati</taxon>
        <taxon>Actinomycetota</taxon>
        <taxon>Actinomycetes</taxon>
        <taxon>Mycobacteriales</taxon>
        <taxon>Mycobacteriaceae</taxon>
        <taxon>Mycobacteroides</taxon>
    </lineage>
</organism>
<comment type="caution">
    <text evidence="1">The sequence shown here is derived from an EMBL/GenBank/DDBJ whole genome shotgun (WGS) entry which is preliminary data.</text>
</comment>